<feature type="non-terminal residue" evidence="1">
    <location>
        <position position="1"/>
    </location>
</feature>
<evidence type="ECO:0000313" key="1">
    <source>
        <dbReference type="EMBL" id="CAF1887288.1"/>
    </source>
</evidence>
<reference evidence="1" key="1">
    <citation type="submission" date="2021-01" db="EMBL/GenBank/DDBJ databases">
        <authorList>
            <consortium name="Genoscope - CEA"/>
            <person name="William W."/>
        </authorList>
    </citation>
    <scope>NUCLEOTIDE SEQUENCE</scope>
</reference>
<protein>
    <submittedName>
        <fullName evidence="1">(rape) hypothetical protein</fullName>
    </submittedName>
</protein>
<name>A0A816K174_BRANA</name>
<dbReference type="Proteomes" id="UP001295469">
    <property type="component" value="Chromosome C02"/>
</dbReference>
<gene>
    <name evidence="1" type="ORF">DARMORV10_C02P08800.1</name>
</gene>
<proteinExistence type="predicted"/>
<dbReference type="AlphaFoldDB" id="A0A816K174"/>
<accession>A0A816K174</accession>
<sequence>RLLREHRILLHSLRIQHQQSIPLALQLRRGSKQKMKPRHVNTCDIKRVLEET</sequence>
<dbReference type="EMBL" id="HG994366">
    <property type="protein sequence ID" value="CAF1887288.1"/>
    <property type="molecule type" value="Genomic_DNA"/>
</dbReference>
<feature type="non-terminal residue" evidence="1">
    <location>
        <position position="52"/>
    </location>
</feature>
<organism evidence="1">
    <name type="scientific">Brassica napus</name>
    <name type="common">Rape</name>
    <dbReference type="NCBI Taxonomy" id="3708"/>
    <lineage>
        <taxon>Eukaryota</taxon>
        <taxon>Viridiplantae</taxon>
        <taxon>Streptophyta</taxon>
        <taxon>Embryophyta</taxon>
        <taxon>Tracheophyta</taxon>
        <taxon>Spermatophyta</taxon>
        <taxon>Magnoliopsida</taxon>
        <taxon>eudicotyledons</taxon>
        <taxon>Gunneridae</taxon>
        <taxon>Pentapetalae</taxon>
        <taxon>rosids</taxon>
        <taxon>malvids</taxon>
        <taxon>Brassicales</taxon>
        <taxon>Brassicaceae</taxon>
        <taxon>Brassiceae</taxon>
        <taxon>Brassica</taxon>
    </lineage>
</organism>